<dbReference type="RefSeq" id="WP_166918327.1">
    <property type="nucleotide sequence ID" value="NZ_JAASRN010000001.1"/>
</dbReference>
<gene>
    <name evidence="2" type="ORF">FHS56_000534</name>
</gene>
<evidence type="ECO:0000313" key="3">
    <source>
        <dbReference type="Proteomes" id="UP000537126"/>
    </source>
</evidence>
<dbReference type="AlphaFoldDB" id="A0A846MNA1"/>
<dbReference type="InterPro" id="IPR025381">
    <property type="entry name" value="DUF4296"/>
</dbReference>
<dbReference type="EMBL" id="JAASRN010000001">
    <property type="protein sequence ID" value="NIK73048.1"/>
    <property type="molecule type" value="Genomic_DNA"/>
</dbReference>
<keyword evidence="3" id="KW-1185">Reference proteome</keyword>
<accession>A0A846MNA1</accession>
<evidence type="ECO:0000259" key="1">
    <source>
        <dbReference type="Pfam" id="PF14129"/>
    </source>
</evidence>
<protein>
    <recommendedName>
        <fullName evidence="1">DUF4296 domain-containing protein</fullName>
    </recommendedName>
</protein>
<organism evidence="2 3">
    <name type="scientific">Thermonema lapsum</name>
    <dbReference type="NCBI Taxonomy" id="28195"/>
    <lineage>
        <taxon>Bacteria</taxon>
        <taxon>Pseudomonadati</taxon>
        <taxon>Bacteroidota</taxon>
        <taxon>Cytophagia</taxon>
        <taxon>Cytophagales</taxon>
        <taxon>Thermonemataceae</taxon>
        <taxon>Thermonema</taxon>
    </lineage>
</organism>
<reference evidence="2 3" key="1">
    <citation type="submission" date="2020-03" db="EMBL/GenBank/DDBJ databases">
        <title>Genomic Encyclopedia of Type Strains, Phase IV (KMG-IV): sequencing the most valuable type-strain genomes for metagenomic binning, comparative biology and taxonomic classification.</title>
        <authorList>
            <person name="Goeker M."/>
        </authorList>
    </citation>
    <scope>NUCLEOTIDE SEQUENCE [LARGE SCALE GENOMIC DNA]</scope>
    <source>
        <strain evidence="2 3">DSM 5718</strain>
    </source>
</reference>
<dbReference type="Proteomes" id="UP000537126">
    <property type="component" value="Unassembled WGS sequence"/>
</dbReference>
<comment type="caution">
    <text evidence="2">The sequence shown here is derived from an EMBL/GenBank/DDBJ whole genome shotgun (WGS) entry which is preliminary data.</text>
</comment>
<name>A0A846MNA1_9BACT</name>
<sequence length="172" mass="20076">MNKINLFFILKAGLFTFFACTSPQQPEQSKFELLDDSTMIRILVDLHTLDAITPYLFSQPNNDTAKAAFKALRNELLAKYHTDSTQFYRTYNYYMEHDLSHMNQIYSAVVDSLNLRANTQRFDLWDLKQNTTQKSKPRPVFREPKKADSLLKNKIEKIRKKAASRLEATTTQ</sequence>
<dbReference type="Pfam" id="PF14129">
    <property type="entry name" value="DUF4296"/>
    <property type="match status" value="1"/>
</dbReference>
<feature type="domain" description="DUF4296" evidence="1">
    <location>
        <begin position="33"/>
        <end position="116"/>
    </location>
</feature>
<proteinExistence type="predicted"/>
<evidence type="ECO:0000313" key="2">
    <source>
        <dbReference type="EMBL" id="NIK73048.1"/>
    </source>
</evidence>